<reference evidence="2 3" key="1">
    <citation type="submission" date="2016-10" db="EMBL/GenBank/DDBJ databases">
        <authorList>
            <person name="de Groot N.N."/>
        </authorList>
    </citation>
    <scope>NUCLEOTIDE SEQUENCE [LARGE SCALE GENOMIC DNA]</scope>
    <source>
        <strain evidence="2 3">CGMCC 4.2026</strain>
    </source>
</reference>
<dbReference type="EMBL" id="FODD01000050">
    <property type="protein sequence ID" value="SEO88168.1"/>
    <property type="molecule type" value="Genomic_DNA"/>
</dbReference>
<evidence type="ECO:0000313" key="3">
    <source>
        <dbReference type="Proteomes" id="UP000181951"/>
    </source>
</evidence>
<accession>A0A1H8TCD8</accession>
<feature type="region of interest" description="Disordered" evidence="1">
    <location>
        <begin position="128"/>
        <end position="155"/>
    </location>
</feature>
<dbReference type="AlphaFoldDB" id="A0A1H8TCD8"/>
<keyword evidence="3" id="KW-1185">Reference proteome</keyword>
<sequence length="155" mass="17164">MIGRTAPRRPPVTLLFPLGSAATVEVLPGQEVSTWDALTWFTGERATDRPATEGTARHILDVFRQHGDLVAGAAASTALARERRRSASTTLDRARRATLLQRAEGYEEHAYEDFQELRALRSHMRQDGLVPPALPDELTFVDQPHPNESPVDDQA</sequence>
<evidence type="ECO:0000256" key="1">
    <source>
        <dbReference type="SAM" id="MobiDB-lite"/>
    </source>
</evidence>
<dbReference type="Proteomes" id="UP000181951">
    <property type="component" value="Unassembled WGS sequence"/>
</dbReference>
<evidence type="ECO:0000313" key="2">
    <source>
        <dbReference type="EMBL" id="SEO88168.1"/>
    </source>
</evidence>
<gene>
    <name evidence="2" type="ORF">SAMN05216267_105030</name>
</gene>
<name>A0A1H8TCD8_9ACTN</name>
<proteinExistence type="predicted"/>
<organism evidence="2 3">
    <name type="scientific">Actinacidiphila rubida</name>
    <dbReference type="NCBI Taxonomy" id="310780"/>
    <lineage>
        <taxon>Bacteria</taxon>
        <taxon>Bacillati</taxon>
        <taxon>Actinomycetota</taxon>
        <taxon>Actinomycetes</taxon>
        <taxon>Kitasatosporales</taxon>
        <taxon>Streptomycetaceae</taxon>
        <taxon>Actinacidiphila</taxon>
    </lineage>
</organism>
<protein>
    <submittedName>
        <fullName evidence="2">Uncharacterized protein</fullName>
    </submittedName>
</protein>